<proteinExistence type="predicted"/>
<dbReference type="eggNOG" id="ENOG502SQU9">
    <property type="taxonomic scope" value="Eukaryota"/>
</dbReference>
<comment type="caution">
    <text evidence="1">The sequence shown here is derived from an EMBL/GenBank/DDBJ whole genome shotgun (WGS) entry which is preliminary data.</text>
</comment>
<dbReference type="HOGENOM" id="CLU_046563_0_0_1"/>
<dbReference type="SUPFAM" id="SSF89372">
    <property type="entry name" value="Fucose-specific lectin"/>
    <property type="match status" value="1"/>
</dbReference>
<dbReference type="AlphaFoldDB" id="K3UYK7"/>
<evidence type="ECO:0000313" key="1">
    <source>
        <dbReference type="EMBL" id="EKJ77876.1"/>
    </source>
</evidence>
<sequence length="468" mass="51291">MALSRGQALSTYVSGIKMSPGTSPASVVFRNTLYIFYAGSSSDGIWYTSTADGVNWAPVINVNKKGAGALNMAEGTSPSAVVFRDALYLLYNPAAGYFTSFTKFDGSSWSAVATTNLTAAGLGYRPKTSPSAVVYRDILYSFHCADYEFDVILQWNSFNGIKWNASNGNQSFYVGPRGSRAGPLDPVLVAPGTSPSGLVYDDELYCYFTGMGNTGTCYVTVQEGKILAPVSLSKLNTGMPFQPQISPIPLVLLESYAVRWFWVEKASQTLWYSDYRSDGGDWSPLKKLSCDGDVPKLAINTNITAVQFLNKPYILWNSGTGISFCAGFVWEISDTTSAKPMQLLRESDSFTVSTSDSTLVTFLQSELGNGPTAREFIPVSPRPATVTGEVFYVCPRPAEVVSDFTKSVYSKFDVTSSTPLATKISITTTLLANAFKLSYIIILQFQQQKATLRFYRYRRSLLCFLYDD</sequence>
<organism evidence="1 2">
    <name type="scientific">Fusarium pseudograminearum (strain CS3096)</name>
    <name type="common">Wheat and barley crown-rot fungus</name>
    <dbReference type="NCBI Taxonomy" id="1028729"/>
    <lineage>
        <taxon>Eukaryota</taxon>
        <taxon>Fungi</taxon>
        <taxon>Dikarya</taxon>
        <taxon>Ascomycota</taxon>
        <taxon>Pezizomycotina</taxon>
        <taxon>Sordariomycetes</taxon>
        <taxon>Hypocreomycetidae</taxon>
        <taxon>Hypocreales</taxon>
        <taxon>Nectriaceae</taxon>
        <taxon>Fusarium</taxon>
    </lineage>
</organism>
<dbReference type="EMBL" id="AFNW01000054">
    <property type="protein sequence ID" value="EKJ77876.1"/>
    <property type="molecule type" value="Genomic_DNA"/>
</dbReference>
<reference evidence="1 2" key="1">
    <citation type="journal article" date="2012" name="PLoS Pathog.">
        <title>Comparative pathogenomics reveals horizontally acquired novel virulence genes in fungi infecting cereal hosts.</title>
        <authorList>
            <person name="Gardiner D.M."/>
            <person name="McDonald M.C."/>
            <person name="Covarelli L."/>
            <person name="Solomon P.S."/>
            <person name="Rusu A.G."/>
            <person name="Marshall M."/>
            <person name="Kazan K."/>
            <person name="Chakraborty S."/>
            <person name="McDonald B.A."/>
            <person name="Manners J.M."/>
        </authorList>
    </citation>
    <scope>NUCLEOTIDE SEQUENCE [LARGE SCALE GENOMIC DNA]</scope>
    <source>
        <strain evidence="1 2">CS3096</strain>
    </source>
</reference>
<dbReference type="GeneID" id="20360588"/>
<accession>K3UYK7</accession>
<protein>
    <submittedName>
        <fullName evidence="1">Uncharacterized protein</fullName>
    </submittedName>
</protein>
<keyword evidence="2" id="KW-1185">Reference proteome</keyword>
<dbReference type="Proteomes" id="UP000007978">
    <property type="component" value="Chromosome 1"/>
</dbReference>
<dbReference type="KEGG" id="fpu:FPSE_01969"/>
<dbReference type="OrthoDB" id="3219467at2759"/>
<gene>
    <name evidence="1" type="ORF">FPSE_01969</name>
</gene>
<name>K3UYK7_FUSPC</name>
<dbReference type="RefSeq" id="XP_009253363.1">
    <property type="nucleotide sequence ID" value="XM_009255088.1"/>
</dbReference>
<evidence type="ECO:0000313" key="2">
    <source>
        <dbReference type="Proteomes" id="UP000007978"/>
    </source>
</evidence>